<name>A0A6I4TQJ9_9SPHN</name>
<dbReference type="Pfam" id="PF09476">
    <property type="entry name" value="Pilus_CpaD"/>
    <property type="match status" value="1"/>
</dbReference>
<dbReference type="EMBL" id="WTYJ01000001">
    <property type="protein sequence ID" value="MXO98146.1"/>
    <property type="molecule type" value="Genomic_DNA"/>
</dbReference>
<sequence>MLLRHKQAAAAALAISLGLALGACQSGGPAQANRSLNSVHQPVVDHRSFALDVSAGSSGLAAPDKRRLADWFTAMNLGYGDQVAIDGRSVSHATREDIAALVGQHGLRLSDGAAASEGVPPVGAVRVVISRAVASVPSCPNWEGRSANHLGNHTSPNFGCATNSNLAAMVANPDHLIQGARDTGDTAIMTSNKAIDAYRVRPPTGNQALSTTATTGQGN</sequence>
<evidence type="ECO:0000313" key="3">
    <source>
        <dbReference type="Proteomes" id="UP000469430"/>
    </source>
</evidence>
<keyword evidence="1" id="KW-0732">Signal</keyword>
<reference evidence="2 3" key="1">
    <citation type="submission" date="2019-12" db="EMBL/GenBank/DDBJ databases">
        <title>Genomic-based taxomic classification of the family Erythrobacteraceae.</title>
        <authorList>
            <person name="Xu L."/>
        </authorList>
    </citation>
    <scope>NUCLEOTIDE SEQUENCE [LARGE SCALE GENOMIC DNA]</scope>
    <source>
        <strain evidence="2 3">S36</strain>
    </source>
</reference>
<gene>
    <name evidence="2" type="ORF">GRI97_03990</name>
</gene>
<comment type="caution">
    <text evidence="2">The sequence shown here is derived from an EMBL/GenBank/DDBJ whole genome shotgun (WGS) entry which is preliminary data.</text>
</comment>
<dbReference type="RefSeq" id="WP_161389811.1">
    <property type="nucleotide sequence ID" value="NZ_JBHSCP010000001.1"/>
</dbReference>
<accession>A0A6I4TQJ9</accession>
<dbReference type="Proteomes" id="UP000469430">
    <property type="component" value="Unassembled WGS sequence"/>
</dbReference>
<dbReference type="OrthoDB" id="9802674at2"/>
<proteinExistence type="predicted"/>
<protein>
    <submittedName>
        <fullName evidence="2">Pilus assembly protein CpaD</fullName>
    </submittedName>
</protein>
<dbReference type="AlphaFoldDB" id="A0A6I4TQJ9"/>
<dbReference type="PROSITE" id="PS51257">
    <property type="entry name" value="PROKAR_LIPOPROTEIN"/>
    <property type="match status" value="1"/>
</dbReference>
<dbReference type="InterPro" id="IPR019027">
    <property type="entry name" value="Pilus_biogenesis_CpaD-related"/>
</dbReference>
<organism evidence="2 3">
    <name type="scientific">Croceibacterium xixiisoli</name>
    <dbReference type="NCBI Taxonomy" id="1476466"/>
    <lineage>
        <taxon>Bacteria</taxon>
        <taxon>Pseudomonadati</taxon>
        <taxon>Pseudomonadota</taxon>
        <taxon>Alphaproteobacteria</taxon>
        <taxon>Sphingomonadales</taxon>
        <taxon>Erythrobacteraceae</taxon>
        <taxon>Croceibacterium</taxon>
    </lineage>
</organism>
<evidence type="ECO:0000313" key="2">
    <source>
        <dbReference type="EMBL" id="MXO98146.1"/>
    </source>
</evidence>
<feature type="chain" id="PRO_5026259911" evidence="1">
    <location>
        <begin position="33"/>
        <end position="219"/>
    </location>
</feature>
<evidence type="ECO:0000256" key="1">
    <source>
        <dbReference type="SAM" id="SignalP"/>
    </source>
</evidence>
<feature type="signal peptide" evidence="1">
    <location>
        <begin position="1"/>
        <end position="32"/>
    </location>
</feature>
<keyword evidence="3" id="KW-1185">Reference proteome</keyword>